<dbReference type="AlphaFoldDB" id="A0A2N0Z2V4"/>
<accession>A0A2N0Z2V4</accession>
<dbReference type="Proteomes" id="UP000233375">
    <property type="component" value="Unassembled WGS sequence"/>
</dbReference>
<comment type="similarity">
    <text evidence="1 7">Belongs to the glycosyl hydrolase 43 family.</text>
</comment>
<dbReference type="CDD" id="cd18620">
    <property type="entry name" value="GH43_XylA-like"/>
    <property type="match status" value="1"/>
</dbReference>
<reference evidence="8 9" key="1">
    <citation type="journal article" date="2003" name="Int. J. Syst. Evol. Microbiol.">
        <title>Bacillus nealsonii sp. nov., isolated from a spacecraft-assembly facility, whose spores are gamma-radiation resistant.</title>
        <authorList>
            <person name="Venkateswaran K."/>
            <person name="Kempf M."/>
            <person name="Chen F."/>
            <person name="Satomi M."/>
            <person name="Nicholson W."/>
            <person name="Kern R."/>
        </authorList>
    </citation>
    <scope>NUCLEOTIDE SEQUENCE [LARGE SCALE GENOMIC DNA]</scope>
    <source>
        <strain evidence="8 9">FO-92</strain>
    </source>
</reference>
<feature type="site" description="Important for catalytic activity, responsible for pKa modulation of the active site Glu and correct orientation of both the proton donor and substrate" evidence="6">
    <location>
        <position position="166"/>
    </location>
</feature>
<evidence type="ECO:0000256" key="5">
    <source>
        <dbReference type="ARBA" id="ARBA00023295"/>
    </source>
</evidence>
<dbReference type="Pfam" id="PF04616">
    <property type="entry name" value="Glyco_hydro_43"/>
    <property type="match status" value="1"/>
</dbReference>
<gene>
    <name evidence="8" type="ORF">CWS01_10155</name>
</gene>
<keyword evidence="5 7" id="KW-0326">Glycosidase</keyword>
<evidence type="ECO:0000313" key="8">
    <source>
        <dbReference type="EMBL" id="PKG23848.1"/>
    </source>
</evidence>
<keyword evidence="3 7" id="KW-0378">Hydrolase</keyword>
<dbReference type="InterPro" id="IPR052176">
    <property type="entry name" value="Glycosyl_Hydrlase_43_Enz"/>
</dbReference>
<evidence type="ECO:0000313" key="9">
    <source>
        <dbReference type="Proteomes" id="UP000233375"/>
    </source>
</evidence>
<dbReference type="Gene3D" id="2.115.10.20">
    <property type="entry name" value="Glycosyl hydrolase domain, family 43"/>
    <property type="match status" value="1"/>
</dbReference>
<dbReference type="PANTHER" id="PTHR43772:SF2">
    <property type="entry name" value="PUTATIVE (AFU_ORTHOLOGUE AFUA_2G04480)-RELATED"/>
    <property type="match status" value="1"/>
</dbReference>
<dbReference type="GO" id="GO:0045493">
    <property type="term" value="P:xylan catabolic process"/>
    <property type="evidence" value="ECO:0007669"/>
    <property type="project" value="UniProtKB-KW"/>
</dbReference>
<keyword evidence="4" id="KW-0119">Carbohydrate metabolism</keyword>
<dbReference type="EMBL" id="PISE01000019">
    <property type="protein sequence ID" value="PKG23848.1"/>
    <property type="molecule type" value="Genomic_DNA"/>
</dbReference>
<proteinExistence type="inferred from homology"/>
<evidence type="ECO:0000256" key="7">
    <source>
        <dbReference type="RuleBase" id="RU361187"/>
    </source>
</evidence>
<evidence type="ECO:0000256" key="6">
    <source>
        <dbReference type="PIRSR" id="PIRSR606710-2"/>
    </source>
</evidence>
<dbReference type="PANTHER" id="PTHR43772">
    <property type="entry name" value="ENDO-1,4-BETA-XYLANASE"/>
    <property type="match status" value="1"/>
</dbReference>
<dbReference type="OrthoDB" id="9801455at2"/>
<evidence type="ECO:0000256" key="1">
    <source>
        <dbReference type="ARBA" id="ARBA00009865"/>
    </source>
</evidence>
<organism evidence="8 9">
    <name type="scientific">Niallia nealsonii</name>
    <dbReference type="NCBI Taxonomy" id="115979"/>
    <lineage>
        <taxon>Bacteria</taxon>
        <taxon>Bacillati</taxon>
        <taxon>Bacillota</taxon>
        <taxon>Bacilli</taxon>
        <taxon>Bacillales</taxon>
        <taxon>Bacillaceae</taxon>
        <taxon>Niallia</taxon>
    </lineage>
</organism>
<dbReference type="GO" id="GO:0004553">
    <property type="term" value="F:hydrolase activity, hydrolyzing O-glycosyl compounds"/>
    <property type="evidence" value="ECO:0007669"/>
    <property type="project" value="InterPro"/>
</dbReference>
<name>A0A2N0Z2V4_9BACI</name>
<evidence type="ECO:0000256" key="3">
    <source>
        <dbReference type="ARBA" id="ARBA00022801"/>
    </source>
</evidence>
<protein>
    <submittedName>
        <fullName evidence="8">Xylosidase</fullName>
    </submittedName>
</protein>
<keyword evidence="2" id="KW-0624">Polysaccharide degradation</keyword>
<evidence type="ECO:0000256" key="2">
    <source>
        <dbReference type="ARBA" id="ARBA00022651"/>
    </source>
</evidence>
<keyword evidence="9" id="KW-1185">Reference proteome</keyword>
<keyword evidence="2" id="KW-0858">Xylan degradation</keyword>
<dbReference type="SUPFAM" id="SSF75005">
    <property type="entry name" value="Arabinanase/levansucrase/invertase"/>
    <property type="match status" value="1"/>
</dbReference>
<sequence>MKEYKDCRNPVLPSNLHIPDPEAHVMPDGRVYVYGSWDQEENIFCSKEYRVFSSDNMVDWVDHGVSFDSSKIPWIFDKNAPKYPSSIDWTKPTPFLKKMIQKDTKDGKLEIPKFPDDMLFAPDAIYRDGKYYLYFCMADSSEGVAVADKPEGPFNNPAQLPCGGIDPAVFIDDDGQAYFYWGQFFAHVAKLKDNMVEFEEGSILYNIVTEEEHYFHEGSSLRKREDTYYFLYSSMVRGKPTSLAYATSKSPLGPFQYRGVIVDNDGCDPQSWNNHGSIEEVNGQWYVFYHRSSQNRQQKRRLCIEPIFFNEDGSIKEVKMTSQGAGRPFAITEIIEAYRACQLTGSVYIAPLKNGWEGLTDIRDGDEAIYRYVEWEKPVNDISIEGTGSGEIKIYLDNEKEASGSIILDKGHIMNSSFQGSSGKHQIKLKFSKVNSLEVHTIIFR</sequence>
<dbReference type="InterPro" id="IPR006710">
    <property type="entry name" value="Glyco_hydro_43"/>
</dbReference>
<evidence type="ECO:0000256" key="4">
    <source>
        <dbReference type="ARBA" id="ARBA00023277"/>
    </source>
</evidence>
<comment type="caution">
    <text evidence="8">The sequence shown here is derived from an EMBL/GenBank/DDBJ whole genome shotgun (WGS) entry which is preliminary data.</text>
</comment>
<dbReference type="RefSeq" id="WP_101177078.1">
    <property type="nucleotide sequence ID" value="NZ_PISE01000019.1"/>
</dbReference>
<dbReference type="InterPro" id="IPR023296">
    <property type="entry name" value="Glyco_hydro_beta-prop_sf"/>
</dbReference>